<evidence type="ECO:0000256" key="6">
    <source>
        <dbReference type="ARBA" id="ARBA00022803"/>
    </source>
</evidence>
<dbReference type="SUPFAM" id="SSF48452">
    <property type="entry name" value="TPR-like"/>
    <property type="match status" value="1"/>
</dbReference>
<evidence type="ECO:0000256" key="2">
    <source>
        <dbReference type="ARBA" id="ARBA00008051"/>
    </source>
</evidence>
<dbReference type="OrthoDB" id="5983286at2759"/>
<keyword evidence="5" id="KW-0677">Repeat</keyword>
<dbReference type="FunFam" id="1.25.40.10:FF:000017">
    <property type="entry name" value="NADPH oxidase regulator NoxR"/>
    <property type="match status" value="1"/>
</dbReference>
<evidence type="ECO:0000256" key="5">
    <source>
        <dbReference type="ARBA" id="ARBA00022737"/>
    </source>
</evidence>
<comment type="similarity">
    <text evidence="2">Belongs to the NCF2/NOXA1 family.</text>
</comment>
<proteinExistence type="evidence at transcript level"/>
<keyword evidence="6 7" id="KW-0802">TPR repeat</keyword>
<dbReference type="PROSITE" id="PS50005">
    <property type="entry name" value="TPR"/>
    <property type="match status" value="2"/>
</dbReference>
<evidence type="ECO:0000313" key="9">
    <source>
        <dbReference type="EMBL" id="CDG71277.1"/>
    </source>
</evidence>
<sequence length="577" mass="65973">DSVGNPSKRMTSASEIEDWFNAVSLYDEGKVENAIKSFEALEQNGRIKFNIGCSYLKLRDVQSAAKSFKEAISFDPLMAIAYYMIGLISCQEKEYVSAFEYFQKAIELLRGNRMIDYRQLGLNIQLYLCEILSNQAATYYYQDNYQEAKQKLLLAVVCKMEKKHDCIDDFLANIQAGKSITLFTPPSSAIYRPSKLSINNYKKKDYLGKAKVIAAENEESLYTCFSGKELQATLPKNAHEEVQAKENFKSERKAMLEQIRQPERKATLRKPKPVKQLPVPVDQELEIQSNLQTILSKPLFENASTEKMHTEDKSSENKFTENGCKPPCETTAKPLSPELNFEEHSISSENAATPKEYYKPSNIRPQKPLPKLTNDTNNNDHIIEHDASVELDKSTSLMNNNIFKHNNNTTLVNAESQELSNNNTRPTNIRSNTISEPSAIYKSLPFINNTNTLNIRSNSISEVSSEKKSKKLKNKLLHTKANIKEVLKYDSKNSKQESNAQTNSFEIEVQYAFVQKVFINENSSYGEIENLIKSRTIPQKIELCYNDELGRQQKLNENTMHEYFKNDPRKKIFCFSA</sequence>
<dbReference type="GO" id="GO:0005737">
    <property type="term" value="C:cytoplasm"/>
    <property type="evidence" value="ECO:0007669"/>
    <property type="project" value="UniProtKB-SubCell"/>
</dbReference>
<dbReference type="EMBL" id="HAAD01005045">
    <property type="protein sequence ID" value="CDG71277.1"/>
    <property type="molecule type" value="mRNA"/>
</dbReference>
<dbReference type="PANTHER" id="PTHR15175:SF0">
    <property type="entry name" value="SH3 DOMAIN-CONTAINING PROTEIN C23A1.17"/>
    <property type="match status" value="1"/>
</dbReference>
<dbReference type="InterPro" id="IPR051864">
    <property type="entry name" value="NCF2_NOXA1"/>
</dbReference>
<feature type="compositionally biased region" description="Basic and acidic residues" evidence="8">
    <location>
        <begin position="307"/>
        <end position="319"/>
    </location>
</feature>
<dbReference type="SMART" id="SM00028">
    <property type="entry name" value="TPR"/>
    <property type="match status" value="3"/>
</dbReference>
<evidence type="ECO:0000256" key="1">
    <source>
        <dbReference type="ARBA" id="ARBA00004496"/>
    </source>
</evidence>
<name>T2MH74_HYDVU</name>
<reference evidence="9" key="1">
    <citation type="journal article" date="2013" name="Genome Biol. Evol.">
        <title>Punctuated emergences of genetic and phenotypic innovations in eumetazoan, bilaterian, euteleostome, and hominidae ancestors.</title>
        <authorList>
            <person name="Wenger Y."/>
            <person name="Galliot B."/>
        </authorList>
    </citation>
    <scope>NUCLEOTIDE SEQUENCE</scope>
    <source>
        <tissue evidence="9">Whole animals</tissue>
    </source>
</reference>
<keyword evidence="3" id="KW-0728">SH3 domain</keyword>
<feature type="repeat" description="TPR" evidence="7">
    <location>
        <begin position="45"/>
        <end position="78"/>
    </location>
</feature>
<dbReference type="Gene3D" id="1.25.40.10">
    <property type="entry name" value="Tetratricopeptide repeat domain"/>
    <property type="match status" value="1"/>
</dbReference>
<evidence type="ECO:0000256" key="7">
    <source>
        <dbReference type="PROSITE-ProRule" id="PRU00339"/>
    </source>
</evidence>
<comment type="subcellular location">
    <subcellularLocation>
        <location evidence="1">Cytoplasm</location>
    </subcellularLocation>
</comment>
<evidence type="ECO:0000256" key="3">
    <source>
        <dbReference type="ARBA" id="ARBA00022443"/>
    </source>
</evidence>
<organism evidence="9">
    <name type="scientific">Hydra vulgaris</name>
    <name type="common">Hydra</name>
    <name type="synonym">Hydra attenuata</name>
    <dbReference type="NCBI Taxonomy" id="6087"/>
    <lineage>
        <taxon>Eukaryota</taxon>
        <taxon>Metazoa</taxon>
        <taxon>Cnidaria</taxon>
        <taxon>Hydrozoa</taxon>
        <taxon>Hydroidolina</taxon>
        <taxon>Anthoathecata</taxon>
        <taxon>Aplanulata</taxon>
        <taxon>Hydridae</taxon>
        <taxon>Hydra</taxon>
    </lineage>
</organism>
<feature type="non-terminal residue" evidence="9">
    <location>
        <position position="1"/>
    </location>
</feature>
<feature type="region of interest" description="Disordered" evidence="8">
    <location>
        <begin position="307"/>
        <end position="378"/>
    </location>
</feature>
<keyword evidence="4" id="KW-0963">Cytoplasm</keyword>
<evidence type="ECO:0000256" key="8">
    <source>
        <dbReference type="SAM" id="MobiDB-lite"/>
    </source>
</evidence>
<dbReference type="Pfam" id="PF13432">
    <property type="entry name" value="TPR_16"/>
    <property type="match status" value="1"/>
</dbReference>
<dbReference type="InterPro" id="IPR011990">
    <property type="entry name" value="TPR-like_helical_dom_sf"/>
</dbReference>
<dbReference type="AlphaFoldDB" id="T2MH74"/>
<feature type="repeat" description="TPR" evidence="7">
    <location>
        <begin position="79"/>
        <end position="112"/>
    </location>
</feature>
<dbReference type="PANTHER" id="PTHR15175">
    <property type="entry name" value="NEUTROPHIL CYTOSOLIC FACTOR 2, NEUTROPHIL NADPH OXIDASE FACTOR 2"/>
    <property type="match status" value="1"/>
</dbReference>
<gene>
    <name evidence="9" type="primary">NCF2</name>
</gene>
<evidence type="ECO:0000256" key="4">
    <source>
        <dbReference type="ARBA" id="ARBA00022490"/>
    </source>
</evidence>
<accession>T2MH74</accession>
<protein>
    <submittedName>
        <fullName evidence="9">Neutrophil cytosol factor 2</fullName>
    </submittedName>
</protein>
<dbReference type="InterPro" id="IPR019734">
    <property type="entry name" value="TPR_rpt"/>
</dbReference>